<feature type="region of interest" description="Disordered" evidence="1">
    <location>
        <begin position="55"/>
        <end position="89"/>
    </location>
</feature>
<keyword evidence="3" id="KW-1185">Reference proteome</keyword>
<name>A0A4Y2L1D0_ARAVE</name>
<gene>
    <name evidence="2" type="ORF">AVEN_84226_1</name>
</gene>
<protein>
    <submittedName>
        <fullName evidence="2">Uncharacterized protein</fullName>
    </submittedName>
</protein>
<feature type="compositionally biased region" description="Basic and acidic residues" evidence="1">
    <location>
        <begin position="57"/>
        <end position="70"/>
    </location>
</feature>
<evidence type="ECO:0000313" key="3">
    <source>
        <dbReference type="Proteomes" id="UP000499080"/>
    </source>
</evidence>
<feature type="compositionally biased region" description="Basic and acidic residues" evidence="1">
    <location>
        <begin position="78"/>
        <end position="89"/>
    </location>
</feature>
<reference evidence="2 3" key="1">
    <citation type="journal article" date="2019" name="Sci. Rep.">
        <title>Orb-weaving spider Araneus ventricosus genome elucidates the spidroin gene catalogue.</title>
        <authorList>
            <person name="Kono N."/>
            <person name="Nakamura H."/>
            <person name="Ohtoshi R."/>
            <person name="Moran D.A.P."/>
            <person name="Shinohara A."/>
            <person name="Yoshida Y."/>
            <person name="Fujiwara M."/>
            <person name="Mori M."/>
            <person name="Tomita M."/>
            <person name="Arakawa K."/>
        </authorList>
    </citation>
    <scope>NUCLEOTIDE SEQUENCE [LARGE SCALE GENOMIC DNA]</scope>
</reference>
<accession>A0A4Y2L1D0</accession>
<dbReference type="EMBL" id="BGPR01005260">
    <property type="protein sequence ID" value="GBN08398.1"/>
    <property type="molecule type" value="Genomic_DNA"/>
</dbReference>
<sequence length="108" mass="12143">MHLQPAVFVCGCVRVQRNGAVSGFIFRKKKSKPPSLFVNMATNQDFANNASNALATKSEKVVKPPKDAKEKKNRMNRQKKDLSEIIERDPVKGPFIKPIEKPFTTSWG</sequence>
<evidence type="ECO:0000313" key="2">
    <source>
        <dbReference type="EMBL" id="GBN08398.1"/>
    </source>
</evidence>
<proteinExistence type="predicted"/>
<dbReference type="Proteomes" id="UP000499080">
    <property type="component" value="Unassembled WGS sequence"/>
</dbReference>
<comment type="caution">
    <text evidence="2">The sequence shown here is derived from an EMBL/GenBank/DDBJ whole genome shotgun (WGS) entry which is preliminary data.</text>
</comment>
<organism evidence="2 3">
    <name type="scientific">Araneus ventricosus</name>
    <name type="common">Orbweaver spider</name>
    <name type="synonym">Epeira ventricosa</name>
    <dbReference type="NCBI Taxonomy" id="182803"/>
    <lineage>
        <taxon>Eukaryota</taxon>
        <taxon>Metazoa</taxon>
        <taxon>Ecdysozoa</taxon>
        <taxon>Arthropoda</taxon>
        <taxon>Chelicerata</taxon>
        <taxon>Arachnida</taxon>
        <taxon>Araneae</taxon>
        <taxon>Araneomorphae</taxon>
        <taxon>Entelegynae</taxon>
        <taxon>Araneoidea</taxon>
        <taxon>Araneidae</taxon>
        <taxon>Araneus</taxon>
    </lineage>
</organism>
<evidence type="ECO:0000256" key="1">
    <source>
        <dbReference type="SAM" id="MobiDB-lite"/>
    </source>
</evidence>
<dbReference type="AlphaFoldDB" id="A0A4Y2L1D0"/>